<dbReference type="CDD" id="cd03284">
    <property type="entry name" value="ABC_MutS1"/>
    <property type="match status" value="1"/>
</dbReference>
<accession>A0AAW7X8R8</accession>
<dbReference type="InterPro" id="IPR007860">
    <property type="entry name" value="DNA_mmatch_repair_MutS_con_dom"/>
</dbReference>
<dbReference type="Pfam" id="PF05188">
    <property type="entry name" value="MutS_II"/>
    <property type="match status" value="1"/>
</dbReference>
<dbReference type="InterPro" id="IPR036678">
    <property type="entry name" value="MutS_con_dom_sf"/>
</dbReference>
<evidence type="ECO:0000256" key="4">
    <source>
        <dbReference type="ARBA" id="ARBA00022763"/>
    </source>
</evidence>
<dbReference type="InterPro" id="IPR007695">
    <property type="entry name" value="DNA_mismatch_repair_MutS-lik_N"/>
</dbReference>
<reference evidence="13" key="1">
    <citation type="submission" date="2023-07" db="EMBL/GenBank/DDBJ databases">
        <title>Genome content predicts the carbon catabolic preferences of heterotrophic bacteria.</title>
        <authorList>
            <person name="Gralka M."/>
        </authorList>
    </citation>
    <scope>NUCLEOTIDE SEQUENCE</scope>
    <source>
        <strain evidence="13">I3M17_2</strain>
    </source>
</reference>
<feature type="binding site" evidence="9">
    <location>
        <begin position="621"/>
        <end position="628"/>
    </location>
    <ligand>
        <name>ATP</name>
        <dbReference type="ChEBI" id="CHEBI:30616"/>
    </ligand>
</feature>
<dbReference type="PANTHER" id="PTHR11361">
    <property type="entry name" value="DNA MISMATCH REPAIR PROTEIN MUTS FAMILY MEMBER"/>
    <property type="match status" value="1"/>
</dbReference>
<dbReference type="SUPFAM" id="SSF48334">
    <property type="entry name" value="DNA repair protein MutS, domain III"/>
    <property type="match status" value="1"/>
</dbReference>
<dbReference type="NCBIfam" id="NF003810">
    <property type="entry name" value="PRK05399.1"/>
    <property type="match status" value="1"/>
</dbReference>
<dbReference type="InterPro" id="IPR045076">
    <property type="entry name" value="MutS"/>
</dbReference>
<keyword evidence="3 9" id="KW-0547">Nucleotide-binding</keyword>
<dbReference type="FunFam" id="3.40.1170.10:FF:000001">
    <property type="entry name" value="DNA mismatch repair protein MutS"/>
    <property type="match status" value="1"/>
</dbReference>
<proteinExistence type="inferred from homology"/>
<dbReference type="EMBL" id="JAUOPB010000007">
    <property type="protein sequence ID" value="MDO6422966.1"/>
    <property type="molecule type" value="Genomic_DNA"/>
</dbReference>
<sequence>MNSTSTATPIANENHTPMMQQYLRIKAEHPNEIVFYRMGDFYELFFDDAKKAAKLLDVTLTARGKSNGEPIPMAGVPYHAAENYLAKLVRLGVSVAIVEQVGDPATTKGPVERKVMRIVTPGTVSDEALLDETRDNLLVAITLKDERYGISSLDMGSGRFTVFEVADEEALIGEIERLQPAELLAPELLTVPNIISLRAGYRRRPDWEFEYDTAQRLLTRHFGTQDLSGFGCEDFTAGISAAGCLFAYAQETQKTTLSHVAKLVLDNPETKVTLDAATRRNLELDTNLAGTEDNTLFSVLNTTTTAMGGRLLRRWLHSPLRDIYILNQRQSAIEALLDNYQFEPLRHTLKHISDLERILGRLALRSARPRDLSRLCASIAEFPAIQQHLNGIDSPLLKKLAKEIREFPDLVDLLSRALMENPPVVIREGGVIAEGFDEELDELRAISTNAGDYLIKLEEQERAKTGLSTLKVGYNRVHGYYIEISKSQASSAPTEYIRRQTLKNAERFITPELKTFEDKALSAKSRALAREKGLYDDLIETLNEQLRELQVAASGVAELDVLTTLAERSNILNFCKPELYEGEGIVIEQGRHPVVEQVLDDPFVPNDLLLDNDQRMLIITGPNMGGKSTYMRQTALIVLLAQIGCYVPASACKLGLVDRIFTRIGSSDDLAGGRSTFMVEMTETANILNNATRNSLVLMDEIGRGTSTYDGLSLAWACVEHLANNLHAFTLFATHYFELTGLPSALAGVQNVHLDATEHNDSIVFLHKIQPGPASKSFGLQVAKLAGIPSNVIADAGGHLRRLEAQPTVDTPHQFPAPEPIAVQEPVAEPEPAKPAPAAAKTKPASPQPDLFASAAPSAVEIKLRSINPDNLTPRQALQALYDLKDIS</sequence>
<dbReference type="GO" id="GO:0140664">
    <property type="term" value="F:ATP-dependent DNA damage sensor activity"/>
    <property type="evidence" value="ECO:0007669"/>
    <property type="project" value="InterPro"/>
</dbReference>
<protein>
    <recommendedName>
        <fullName evidence="2 9">DNA mismatch repair protein MutS</fullName>
    </recommendedName>
</protein>
<evidence type="ECO:0000256" key="6">
    <source>
        <dbReference type="ARBA" id="ARBA00023125"/>
    </source>
</evidence>
<dbReference type="FunFam" id="1.10.1420.10:FF:000002">
    <property type="entry name" value="DNA mismatch repair protein MutS"/>
    <property type="match status" value="1"/>
</dbReference>
<dbReference type="InterPro" id="IPR027417">
    <property type="entry name" value="P-loop_NTPase"/>
</dbReference>
<dbReference type="InterPro" id="IPR017261">
    <property type="entry name" value="DNA_mismatch_repair_MutS/MSH"/>
</dbReference>
<evidence type="ECO:0000256" key="9">
    <source>
        <dbReference type="HAMAP-Rule" id="MF_00096"/>
    </source>
</evidence>
<dbReference type="InterPro" id="IPR005748">
    <property type="entry name" value="DNA_mismatch_repair_MutS"/>
</dbReference>
<keyword evidence="4 9" id="KW-0227">DNA damage</keyword>
<dbReference type="InterPro" id="IPR007696">
    <property type="entry name" value="DNA_mismatch_repair_MutS_core"/>
</dbReference>
<dbReference type="AlphaFoldDB" id="A0AAW7X8R8"/>
<evidence type="ECO:0000259" key="12">
    <source>
        <dbReference type="PROSITE" id="PS00486"/>
    </source>
</evidence>
<dbReference type="GO" id="GO:0006298">
    <property type="term" value="P:mismatch repair"/>
    <property type="evidence" value="ECO:0007669"/>
    <property type="project" value="UniProtKB-UniRule"/>
</dbReference>
<evidence type="ECO:0000313" key="13">
    <source>
        <dbReference type="EMBL" id="MDO6422966.1"/>
    </source>
</evidence>
<comment type="function">
    <text evidence="8 9">This protein is involved in the repair of mismatches in DNA. It is possible that it carries out the mismatch recognition step. This protein has a weak ATPase activity.</text>
</comment>
<dbReference type="HAMAP" id="MF_00096">
    <property type="entry name" value="MutS"/>
    <property type="match status" value="1"/>
</dbReference>
<dbReference type="Pfam" id="PF01624">
    <property type="entry name" value="MutS_I"/>
    <property type="match status" value="1"/>
</dbReference>
<comment type="similarity">
    <text evidence="1 9 10">Belongs to the DNA mismatch repair MutS family.</text>
</comment>
<evidence type="ECO:0000256" key="1">
    <source>
        <dbReference type="ARBA" id="ARBA00006271"/>
    </source>
</evidence>
<feature type="region of interest" description="Disordered" evidence="11">
    <location>
        <begin position="827"/>
        <end position="854"/>
    </location>
</feature>
<evidence type="ECO:0000256" key="2">
    <source>
        <dbReference type="ARBA" id="ARBA00021982"/>
    </source>
</evidence>
<evidence type="ECO:0000256" key="3">
    <source>
        <dbReference type="ARBA" id="ARBA00022741"/>
    </source>
</evidence>
<dbReference type="InterPro" id="IPR016151">
    <property type="entry name" value="DNA_mismatch_repair_MutS_N"/>
</dbReference>
<keyword evidence="6 9" id="KW-0238">DNA-binding</keyword>
<dbReference type="FunFam" id="3.40.50.300:FF:000283">
    <property type="entry name" value="DNA mismatch repair protein MutS"/>
    <property type="match status" value="1"/>
</dbReference>
<evidence type="ECO:0000256" key="11">
    <source>
        <dbReference type="SAM" id="MobiDB-lite"/>
    </source>
</evidence>
<dbReference type="PANTHER" id="PTHR11361:SF34">
    <property type="entry name" value="DNA MISMATCH REPAIR PROTEIN MSH1, MITOCHONDRIAL"/>
    <property type="match status" value="1"/>
</dbReference>
<dbReference type="SUPFAM" id="SSF55271">
    <property type="entry name" value="DNA repair protein MutS, domain I"/>
    <property type="match status" value="1"/>
</dbReference>
<keyword evidence="5 9" id="KW-0067">ATP-binding</keyword>
<dbReference type="Gene3D" id="3.30.420.110">
    <property type="entry name" value="MutS, connector domain"/>
    <property type="match status" value="1"/>
</dbReference>
<evidence type="ECO:0000256" key="7">
    <source>
        <dbReference type="ARBA" id="ARBA00023204"/>
    </source>
</evidence>
<gene>
    <name evidence="9 13" type="primary">mutS</name>
    <name evidence="13" type="ORF">Q4521_10815</name>
</gene>
<dbReference type="Pfam" id="PF05190">
    <property type="entry name" value="MutS_IV"/>
    <property type="match status" value="1"/>
</dbReference>
<name>A0AAW7X8R8_9GAMM</name>
<organism evidence="13 14">
    <name type="scientific">Saccharophagus degradans</name>
    <dbReference type="NCBI Taxonomy" id="86304"/>
    <lineage>
        <taxon>Bacteria</taxon>
        <taxon>Pseudomonadati</taxon>
        <taxon>Pseudomonadota</taxon>
        <taxon>Gammaproteobacteria</taxon>
        <taxon>Cellvibrionales</taxon>
        <taxon>Cellvibrionaceae</taxon>
        <taxon>Saccharophagus</taxon>
    </lineage>
</organism>
<dbReference type="InterPro" id="IPR036187">
    <property type="entry name" value="DNA_mismatch_repair_MutS_sf"/>
</dbReference>
<dbReference type="InterPro" id="IPR007861">
    <property type="entry name" value="DNA_mismatch_repair_MutS_clamp"/>
</dbReference>
<comment type="caution">
    <text evidence="13">The sequence shown here is derived from an EMBL/GenBank/DDBJ whole genome shotgun (WGS) entry which is preliminary data.</text>
</comment>
<evidence type="ECO:0000256" key="10">
    <source>
        <dbReference type="RuleBase" id="RU003756"/>
    </source>
</evidence>
<dbReference type="GO" id="GO:0003684">
    <property type="term" value="F:damaged DNA binding"/>
    <property type="evidence" value="ECO:0007669"/>
    <property type="project" value="UniProtKB-UniRule"/>
</dbReference>
<dbReference type="Pfam" id="PF00488">
    <property type="entry name" value="MutS_V"/>
    <property type="match status" value="1"/>
</dbReference>
<dbReference type="RefSeq" id="WP_303492790.1">
    <property type="nucleotide sequence ID" value="NZ_JAUOPB010000007.1"/>
</dbReference>
<dbReference type="NCBIfam" id="TIGR01070">
    <property type="entry name" value="mutS1"/>
    <property type="match status" value="1"/>
</dbReference>
<dbReference type="Gene3D" id="3.40.1170.10">
    <property type="entry name" value="DNA repair protein MutS, domain I"/>
    <property type="match status" value="1"/>
</dbReference>
<evidence type="ECO:0000256" key="5">
    <source>
        <dbReference type="ARBA" id="ARBA00022840"/>
    </source>
</evidence>
<dbReference type="Gene3D" id="6.10.140.430">
    <property type="match status" value="1"/>
</dbReference>
<feature type="compositionally biased region" description="Low complexity" evidence="11">
    <location>
        <begin position="836"/>
        <end position="849"/>
    </location>
</feature>
<dbReference type="Proteomes" id="UP001169760">
    <property type="component" value="Unassembled WGS sequence"/>
</dbReference>
<feature type="domain" description="DNA mismatch repair proteins mutS family" evidence="12">
    <location>
        <begin position="695"/>
        <end position="711"/>
    </location>
</feature>
<dbReference type="SMART" id="SM00533">
    <property type="entry name" value="MUTSd"/>
    <property type="match status" value="1"/>
</dbReference>
<dbReference type="PROSITE" id="PS00486">
    <property type="entry name" value="DNA_MISMATCH_REPAIR_2"/>
    <property type="match status" value="1"/>
</dbReference>
<dbReference type="GO" id="GO:0030983">
    <property type="term" value="F:mismatched DNA binding"/>
    <property type="evidence" value="ECO:0007669"/>
    <property type="project" value="InterPro"/>
</dbReference>
<dbReference type="PIRSF" id="PIRSF037677">
    <property type="entry name" value="DNA_mis_repair_Msh6"/>
    <property type="match status" value="1"/>
</dbReference>
<dbReference type="SMART" id="SM00534">
    <property type="entry name" value="MUTSac"/>
    <property type="match status" value="1"/>
</dbReference>
<evidence type="ECO:0000313" key="14">
    <source>
        <dbReference type="Proteomes" id="UP001169760"/>
    </source>
</evidence>
<dbReference type="Pfam" id="PF05192">
    <property type="entry name" value="MutS_III"/>
    <property type="match status" value="1"/>
</dbReference>
<dbReference type="Gene3D" id="3.40.50.300">
    <property type="entry name" value="P-loop containing nucleotide triphosphate hydrolases"/>
    <property type="match status" value="1"/>
</dbReference>
<dbReference type="Gene3D" id="1.10.1420.10">
    <property type="match status" value="2"/>
</dbReference>
<dbReference type="SUPFAM" id="SSF52540">
    <property type="entry name" value="P-loop containing nucleoside triphosphate hydrolases"/>
    <property type="match status" value="1"/>
</dbReference>
<dbReference type="SUPFAM" id="SSF53150">
    <property type="entry name" value="DNA repair protein MutS, domain II"/>
    <property type="match status" value="1"/>
</dbReference>
<dbReference type="GO" id="GO:0005524">
    <property type="term" value="F:ATP binding"/>
    <property type="evidence" value="ECO:0007669"/>
    <property type="project" value="UniProtKB-UniRule"/>
</dbReference>
<dbReference type="GO" id="GO:0005829">
    <property type="term" value="C:cytosol"/>
    <property type="evidence" value="ECO:0007669"/>
    <property type="project" value="TreeGrafter"/>
</dbReference>
<keyword evidence="7 9" id="KW-0234">DNA repair</keyword>
<evidence type="ECO:0000256" key="8">
    <source>
        <dbReference type="ARBA" id="ARBA00024647"/>
    </source>
</evidence>
<dbReference type="InterPro" id="IPR000432">
    <property type="entry name" value="DNA_mismatch_repair_MutS_C"/>
</dbReference>